<dbReference type="PANTHER" id="PTHR36115">
    <property type="entry name" value="PROLINE-RICH ANTIGEN HOMOLOG-RELATED"/>
    <property type="match status" value="1"/>
</dbReference>
<feature type="transmembrane region" description="Helical" evidence="6">
    <location>
        <begin position="88"/>
        <end position="109"/>
    </location>
</feature>
<comment type="subcellular location">
    <subcellularLocation>
        <location evidence="1">Cell membrane</location>
        <topology evidence="1">Multi-pass membrane protein</topology>
    </subcellularLocation>
</comment>
<evidence type="ECO:0000256" key="6">
    <source>
        <dbReference type="SAM" id="Phobius"/>
    </source>
</evidence>
<organism evidence="8 9">
    <name type="scientific">Flavobacterium lacus</name>
    <dbReference type="NCBI Taxonomy" id="1353778"/>
    <lineage>
        <taxon>Bacteria</taxon>
        <taxon>Pseudomonadati</taxon>
        <taxon>Bacteroidota</taxon>
        <taxon>Flavobacteriia</taxon>
        <taxon>Flavobacteriales</taxon>
        <taxon>Flavobacteriaceae</taxon>
        <taxon>Flavobacterium</taxon>
    </lineage>
</organism>
<dbReference type="InterPro" id="IPR051791">
    <property type="entry name" value="Pra-immunoreactive"/>
</dbReference>
<evidence type="ECO:0000256" key="4">
    <source>
        <dbReference type="ARBA" id="ARBA00022989"/>
    </source>
</evidence>
<gene>
    <name evidence="8" type="ORF">B0I10_11651</name>
</gene>
<feature type="transmembrane region" description="Helical" evidence="6">
    <location>
        <begin position="21"/>
        <end position="40"/>
    </location>
</feature>
<dbReference type="Proteomes" id="UP000249518">
    <property type="component" value="Unassembled WGS sequence"/>
</dbReference>
<keyword evidence="2" id="KW-1003">Cell membrane</keyword>
<evidence type="ECO:0000256" key="3">
    <source>
        <dbReference type="ARBA" id="ARBA00022692"/>
    </source>
</evidence>
<keyword evidence="3 6" id="KW-0812">Transmembrane</keyword>
<keyword evidence="4 6" id="KW-1133">Transmembrane helix</keyword>
<sequence>MYSIDSTTEVAQKRLRIIAFFIDYFIFTMLALILIVSFVGHVSIPIIFLLFLFLWPISEGLFGQTIGKRILSLKVVNNDLNKITMTQAIVRFIFAIIDLQMCLGILVALSDKNN</sequence>
<evidence type="ECO:0000313" key="8">
    <source>
        <dbReference type="EMBL" id="RAR46647.1"/>
    </source>
</evidence>
<keyword evidence="5 6" id="KW-0472">Membrane</keyword>
<evidence type="ECO:0000313" key="9">
    <source>
        <dbReference type="Proteomes" id="UP000249518"/>
    </source>
</evidence>
<dbReference type="EMBL" id="QLSV01000016">
    <property type="protein sequence ID" value="RAR46647.1"/>
    <property type="molecule type" value="Genomic_DNA"/>
</dbReference>
<protein>
    <submittedName>
        <fullName evidence="8">RDD family protein</fullName>
    </submittedName>
</protein>
<keyword evidence="9" id="KW-1185">Reference proteome</keyword>
<comment type="caution">
    <text evidence="8">The sequence shown here is derived from an EMBL/GenBank/DDBJ whole genome shotgun (WGS) entry which is preliminary data.</text>
</comment>
<evidence type="ECO:0000259" key="7">
    <source>
        <dbReference type="Pfam" id="PF06271"/>
    </source>
</evidence>
<feature type="transmembrane region" description="Helical" evidence="6">
    <location>
        <begin position="46"/>
        <end position="67"/>
    </location>
</feature>
<accession>A0A328WQK2</accession>
<reference evidence="8 9" key="1">
    <citation type="submission" date="2018-06" db="EMBL/GenBank/DDBJ databases">
        <title>Genomic Encyclopedia of Type Strains, Phase III (KMG-III): the genomes of soil and plant-associated and newly described type strains.</title>
        <authorList>
            <person name="Whitman W."/>
        </authorList>
    </citation>
    <scope>NUCLEOTIDE SEQUENCE [LARGE SCALE GENOMIC DNA]</scope>
    <source>
        <strain evidence="8 9">CGMCC 1.12504</strain>
    </source>
</reference>
<dbReference type="InterPro" id="IPR010432">
    <property type="entry name" value="RDD"/>
</dbReference>
<dbReference type="OrthoDB" id="1202010at2"/>
<name>A0A328WQK2_9FLAO</name>
<dbReference type="AlphaFoldDB" id="A0A328WQK2"/>
<dbReference type="GO" id="GO:0005886">
    <property type="term" value="C:plasma membrane"/>
    <property type="evidence" value="ECO:0007669"/>
    <property type="project" value="UniProtKB-SubCell"/>
</dbReference>
<evidence type="ECO:0000256" key="2">
    <source>
        <dbReference type="ARBA" id="ARBA00022475"/>
    </source>
</evidence>
<evidence type="ECO:0000256" key="5">
    <source>
        <dbReference type="ARBA" id="ARBA00023136"/>
    </source>
</evidence>
<dbReference type="Pfam" id="PF06271">
    <property type="entry name" value="RDD"/>
    <property type="match status" value="1"/>
</dbReference>
<dbReference type="RefSeq" id="WP_112087137.1">
    <property type="nucleotide sequence ID" value="NZ_QLSV01000016.1"/>
</dbReference>
<feature type="domain" description="RDD" evidence="7">
    <location>
        <begin position="15"/>
        <end position="107"/>
    </location>
</feature>
<evidence type="ECO:0000256" key="1">
    <source>
        <dbReference type="ARBA" id="ARBA00004651"/>
    </source>
</evidence>
<proteinExistence type="predicted"/>